<feature type="domain" description="EamA" evidence="6">
    <location>
        <begin position="42"/>
        <end position="176"/>
    </location>
</feature>
<feature type="transmembrane region" description="Helical" evidence="5">
    <location>
        <begin position="195"/>
        <end position="215"/>
    </location>
</feature>
<dbReference type="InterPro" id="IPR037185">
    <property type="entry name" value="EmrE-like"/>
</dbReference>
<feature type="transmembrane region" description="Helical" evidence="5">
    <location>
        <begin position="104"/>
        <end position="124"/>
    </location>
</feature>
<dbReference type="InterPro" id="IPR000620">
    <property type="entry name" value="EamA_dom"/>
</dbReference>
<gene>
    <name evidence="7" type="ORF">CVLEPA_LOCUS5190</name>
</gene>
<proteinExistence type="predicted"/>
<evidence type="ECO:0000256" key="2">
    <source>
        <dbReference type="ARBA" id="ARBA00022692"/>
    </source>
</evidence>
<dbReference type="Proteomes" id="UP001642483">
    <property type="component" value="Unassembled WGS sequence"/>
</dbReference>
<comment type="caution">
    <text evidence="7">The sequence shown here is derived from an EMBL/GenBank/DDBJ whole genome shotgun (WGS) entry which is preliminary data.</text>
</comment>
<evidence type="ECO:0000256" key="5">
    <source>
        <dbReference type="SAM" id="Phobius"/>
    </source>
</evidence>
<keyword evidence="4 5" id="KW-0472">Membrane</keyword>
<feature type="transmembrane region" description="Helical" evidence="5">
    <location>
        <begin position="161"/>
        <end position="183"/>
    </location>
</feature>
<dbReference type="Pfam" id="PF00892">
    <property type="entry name" value="EamA"/>
    <property type="match status" value="2"/>
</dbReference>
<reference evidence="7 8" key="1">
    <citation type="submission" date="2024-02" db="EMBL/GenBank/DDBJ databases">
        <authorList>
            <person name="Daric V."/>
            <person name="Darras S."/>
        </authorList>
    </citation>
    <scope>NUCLEOTIDE SEQUENCE [LARGE SCALE GENOMIC DNA]</scope>
</reference>
<dbReference type="EMBL" id="CAWYQH010000024">
    <property type="protein sequence ID" value="CAK8675632.1"/>
    <property type="molecule type" value="Genomic_DNA"/>
</dbReference>
<dbReference type="PANTHER" id="PTHR22911">
    <property type="entry name" value="ACYL-MALONYL CONDENSING ENZYME-RELATED"/>
    <property type="match status" value="1"/>
</dbReference>
<evidence type="ECO:0000313" key="7">
    <source>
        <dbReference type="EMBL" id="CAK8675632.1"/>
    </source>
</evidence>
<feature type="domain" description="EamA" evidence="6">
    <location>
        <begin position="196"/>
        <end position="328"/>
    </location>
</feature>
<feature type="transmembrane region" description="Helical" evidence="5">
    <location>
        <begin position="136"/>
        <end position="154"/>
    </location>
</feature>
<accession>A0ABP0FBC6</accession>
<evidence type="ECO:0000256" key="4">
    <source>
        <dbReference type="ARBA" id="ARBA00023136"/>
    </source>
</evidence>
<feature type="transmembrane region" description="Helical" evidence="5">
    <location>
        <begin position="37"/>
        <end position="61"/>
    </location>
</feature>
<keyword evidence="2 5" id="KW-0812">Transmembrane</keyword>
<feature type="transmembrane region" description="Helical" evidence="5">
    <location>
        <begin position="227"/>
        <end position="245"/>
    </location>
</feature>
<protein>
    <recommendedName>
        <fullName evidence="6">EamA domain-containing protein</fullName>
    </recommendedName>
</protein>
<keyword evidence="3 5" id="KW-1133">Transmembrane helix</keyword>
<evidence type="ECO:0000259" key="6">
    <source>
        <dbReference type="Pfam" id="PF00892"/>
    </source>
</evidence>
<keyword evidence="8" id="KW-1185">Reference proteome</keyword>
<feature type="transmembrane region" description="Helical" evidence="5">
    <location>
        <begin position="288"/>
        <end position="305"/>
    </location>
</feature>
<dbReference type="SUPFAM" id="SSF103481">
    <property type="entry name" value="Multidrug resistance efflux transporter EmrE"/>
    <property type="match status" value="2"/>
</dbReference>
<sequence>MSENTPTDTSSLKIYDEGLNSSNASSQMEEVVSPVKAPFAGFGILCCILSGLIFAFNAMLVKLIHSIDAVQLSASRCYMQFIILLPYVFYNWKVKSIDVCGAPGNLKFLLLRGLTGSSAAVFLYLSLERIPLGDSVTLTFSNVIFAGCLAYVLLGESLTILDGVMSIIAMTGIVFIAQPAFIFGGLASENTAENFLGVTFALLCGVFAGFTFLIVRKLGKETPASLNVFYYSVMGAVSTTCIIIIRRSFALPCFHELSYLLLLGISGLGAQILIVIGLQYERAATCSVLRAFQIVFVFILQTTILNDAPSTLSLIGASLIFVSIFVIALRKFYNLLNRRKQTQN</sequence>
<dbReference type="PANTHER" id="PTHR22911:SF6">
    <property type="entry name" value="SOLUTE CARRIER FAMILY 35 MEMBER G1"/>
    <property type="match status" value="1"/>
</dbReference>
<feature type="transmembrane region" description="Helical" evidence="5">
    <location>
        <begin position="311"/>
        <end position="329"/>
    </location>
</feature>
<comment type="subcellular location">
    <subcellularLocation>
        <location evidence="1">Membrane</location>
        <topology evidence="1">Multi-pass membrane protein</topology>
    </subcellularLocation>
</comment>
<evidence type="ECO:0000313" key="8">
    <source>
        <dbReference type="Proteomes" id="UP001642483"/>
    </source>
</evidence>
<organism evidence="7 8">
    <name type="scientific">Clavelina lepadiformis</name>
    <name type="common">Light-bulb sea squirt</name>
    <name type="synonym">Ascidia lepadiformis</name>
    <dbReference type="NCBI Taxonomy" id="159417"/>
    <lineage>
        <taxon>Eukaryota</taxon>
        <taxon>Metazoa</taxon>
        <taxon>Chordata</taxon>
        <taxon>Tunicata</taxon>
        <taxon>Ascidiacea</taxon>
        <taxon>Aplousobranchia</taxon>
        <taxon>Clavelinidae</taxon>
        <taxon>Clavelina</taxon>
    </lineage>
</organism>
<feature type="transmembrane region" description="Helical" evidence="5">
    <location>
        <begin position="257"/>
        <end position="276"/>
    </location>
</feature>
<name>A0ABP0FBC6_CLALP</name>
<evidence type="ECO:0000256" key="3">
    <source>
        <dbReference type="ARBA" id="ARBA00022989"/>
    </source>
</evidence>
<evidence type="ECO:0000256" key="1">
    <source>
        <dbReference type="ARBA" id="ARBA00004141"/>
    </source>
</evidence>